<name>A0A7M7GGD4_NASVI</name>
<proteinExistence type="predicted"/>
<feature type="compositionally biased region" description="Acidic residues" evidence="1">
    <location>
        <begin position="213"/>
        <end position="240"/>
    </location>
</feature>
<accession>A0A7M7GGD4</accession>
<feature type="compositionally biased region" description="Basic and acidic residues" evidence="1">
    <location>
        <begin position="203"/>
        <end position="212"/>
    </location>
</feature>
<dbReference type="AlphaFoldDB" id="A0A7M7GGD4"/>
<evidence type="ECO:0000313" key="3">
    <source>
        <dbReference type="EnsemblMetazoa" id="XP_003424808"/>
    </source>
</evidence>
<protein>
    <submittedName>
        <fullName evidence="3">Uncharacterized protein</fullName>
    </submittedName>
</protein>
<evidence type="ECO:0000256" key="1">
    <source>
        <dbReference type="SAM" id="MobiDB-lite"/>
    </source>
</evidence>
<feature type="compositionally biased region" description="Basic residues" evidence="1">
    <location>
        <begin position="256"/>
        <end position="278"/>
    </location>
</feature>
<feature type="signal peptide" evidence="2">
    <location>
        <begin position="1"/>
        <end position="19"/>
    </location>
</feature>
<evidence type="ECO:0000313" key="4">
    <source>
        <dbReference type="Proteomes" id="UP000002358"/>
    </source>
</evidence>
<dbReference type="KEGG" id="nvi:100678323"/>
<feature type="chain" id="PRO_5029893240" evidence="2">
    <location>
        <begin position="20"/>
        <end position="278"/>
    </location>
</feature>
<keyword evidence="4" id="KW-1185">Reference proteome</keyword>
<feature type="compositionally biased region" description="Polar residues" evidence="1">
    <location>
        <begin position="243"/>
        <end position="253"/>
    </location>
</feature>
<dbReference type="GeneID" id="100678323"/>
<dbReference type="RefSeq" id="XP_003424808.2">
    <property type="nucleotide sequence ID" value="XM_003424760.4"/>
</dbReference>
<keyword evidence="2" id="KW-0732">Signal</keyword>
<reference evidence="3" key="1">
    <citation type="submission" date="2021-01" db="UniProtKB">
        <authorList>
            <consortium name="EnsemblMetazoa"/>
        </authorList>
    </citation>
    <scope>IDENTIFICATION</scope>
</reference>
<evidence type="ECO:0000256" key="2">
    <source>
        <dbReference type="SAM" id="SignalP"/>
    </source>
</evidence>
<dbReference type="Proteomes" id="UP000002358">
    <property type="component" value="Chromosome 5"/>
</dbReference>
<sequence>MHLYSSFFVLIFLLNLVKGIKSKYESQEEPLPLKRPRFDLEEEVVRLPKHPRIDTDEELPPPIGIRPKPILIDPREELPLPMDILEEYMYSPAFLSQSHPYWHCSPLYSQQFHSMINFKHKPTTALNFPRQIPKWLREQSRARRAYQTQKKKMTIAELLMKEGIIKPPTEEKYTSKITDKVKDMYTNKMHFIKDKISKKKKKSEAEKPIEMESKEEEYDDEELDDSFWDSDEDDDSDEVSSDANTNYNYNVNTIMARRKLPSKTKGKKRNLYKKKKVG</sequence>
<organism evidence="3 4">
    <name type="scientific">Nasonia vitripennis</name>
    <name type="common">Parasitic wasp</name>
    <dbReference type="NCBI Taxonomy" id="7425"/>
    <lineage>
        <taxon>Eukaryota</taxon>
        <taxon>Metazoa</taxon>
        <taxon>Ecdysozoa</taxon>
        <taxon>Arthropoda</taxon>
        <taxon>Hexapoda</taxon>
        <taxon>Insecta</taxon>
        <taxon>Pterygota</taxon>
        <taxon>Neoptera</taxon>
        <taxon>Endopterygota</taxon>
        <taxon>Hymenoptera</taxon>
        <taxon>Apocrita</taxon>
        <taxon>Proctotrupomorpha</taxon>
        <taxon>Chalcidoidea</taxon>
        <taxon>Pteromalidae</taxon>
        <taxon>Pteromalinae</taxon>
        <taxon>Nasonia</taxon>
    </lineage>
</organism>
<dbReference type="EnsemblMetazoa" id="XM_003424760">
    <property type="protein sequence ID" value="XP_003424808"/>
    <property type="gene ID" value="LOC100678323"/>
</dbReference>
<feature type="region of interest" description="Disordered" evidence="1">
    <location>
        <begin position="196"/>
        <end position="278"/>
    </location>
</feature>